<evidence type="ECO:0000256" key="1">
    <source>
        <dbReference type="SAM" id="MobiDB-lite"/>
    </source>
</evidence>
<dbReference type="Proteomes" id="UP001221757">
    <property type="component" value="Unassembled WGS sequence"/>
</dbReference>
<feature type="region of interest" description="Disordered" evidence="1">
    <location>
        <begin position="148"/>
        <end position="174"/>
    </location>
</feature>
<accession>A0AAD7DAW0</accession>
<evidence type="ECO:0000313" key="2">
    <source>
        <dbReference type="EMBL" id="KAJ7687239.1"/>
    </source>
</evidence>
<dbReference type="AlphaFoldDB" id="A0AAD7DAW0"/>
<name>A0AAD7DAW0_MYCRO</name>
<organism evidence="2 3">
    <name type="scientific">Mycena rosella</name>
    <name type="common">Pink bonnet</name>
    <name type="synonym">Agaricus rosellus</name>
    <dbReference type="NCBI Taxonomy" id="1033263"/>
    <lineage>
        <taxon>Eukaryota</taxon>
        <taxon>Fungi</taxon>
        <taxon>Dikarya</taxon>
        <taxon>Basidiomycota</taxon>
        <taxon>Agaricomycotina</taxon>
        <taxon>Agaricomycetes</taxon>
        <taxon>Agaricomycetidae</taxon>
        <taxon>Agaricales</taxon>
        <taxon>Marasmiineae</taxon>
        <taxon>Mycenaceae</taxon>
        <taxon>Mycena</taxon>
    </lineage>
</organism>
<proteinExistence type="predicted"/>
<evidence type="ECO:0000313" key="3">
    <source>
        <dbReference type="Proteomes" id="UP001221757"/>
    </source>
</evidence>
<comment type="caution">
    <text evidence="2">The sequence shown here is derived from an EMBL/GenBank/DDBJ whole genome shotgun (WGS) entry which is preliminary data.</text>
</comment>
<keyword evidence="3" id="KW-1185">Reference proteome</keyword>
<sequence>MSSKPKSSQAHKHMHNIPSIAVSRPLTAIVSITTSSLSIQTRWGVNKYQSLRSETLELAVGIANSLGELGVILDAGCEQFFEHLWHERERCQTTVEDVLSYVFALPAPSTGASSSTQAPSASLAPVTVGSCQPSPIHSAPPLSLLEIDQQTNDSGEPEEDQLAPVMDNEKQCCT</sequence>
<gene>
    <name evidence="2" type="ORF">B0H17DRAFT_1203708</name>
</gene>
<dbReference type="EMBL" id="JARKIE010000089">
    <property type="protein sequence ID" value="KAJ7687239.1"/>
    <property type="molecule type" value="Genomic_DNA"/>
</dbReference>
<reference evidence="2" key="1">
    <citation type="submission" date="2023-03" db="EMBL/GenBank/DDBJ databases">
        <title>Massive genome expansion in bonnet fungi (Mycena s.s.) driven by repeated elements and novel gene families across ecological guilds.</title>
        <authorList>
            <consortium name="Lawrence Berkeley National Laboratory"/>
            <person name="Harder C.B."/>
            <person name="Miyauchi S."/>
            <person name="Viragh M."/>
            <person name="Kuo A."/>
            <person name="Thoen E."/>
            <person name="Andreopoulos B."/>
            <person name="Lu D."/>
            <person name="Skrede I."/>
            <person name="Drula E."/>
            <person name="Henrissat B."/>
            <person name="Morin E."/>
            <person name="Kohler A."/>
            <person name="Barry K."/>
            <person name="LaButti K."/>
            <person name="Morin E."/>
            <person name="Salamov A."/>
            <person name="Lipzen A."/>
            <person name="Mereny Z."/>
            <person name="Hegedus B."/>
            <person name="Baldrian P."/>
            <person name="Stursova M."/>
            <person name="Weitz H."/>
            <person name="Taylor A."/>
            <person name="Grigoriev I.V."/>
            <person name="Nagy L.G."/>
            <person name="Martin F."/>
            <person name="Kauserud H."/>
        </authorList>
    </citation>
    <scope>NUCLEOTIDE SEQUENCE</scope>
    <source>
        <strain evidence="2">CBHHK067</strain>
    </source>
</reference>
<protein>
    <submittedName>
        <fullName evidence="2">Uncharacterized protein</fullName>
    </submittedName>
</protein>